<keyword evidence="1" id="KW-0812">Transmembrane</keyword>
<gene>
    <name evidence="2" type="ORF">A2843_02575</name>
</gene>
<feature type="transmembrane region" description="Helical" evidence="1">
    <location>
        <begin position="65"/>
        <end position="85"/>
    </location>
</feature>
<reference evidence="2 3" key="1">
    <citation type="journal article" date="2016" name="Nat. Commun.">
        <title>Thousands of microbial genomes shed light on interconnected biogeochemical processes in an aquifer system.</title>
        <authorList>
            <person name="Anantharaman K."/>
            <person name="Brown C.T."/>
            <person name="Hug L.A."/>
            <person name="Sharon I."/>
            <person name="Castelle C.J."/>
            <person name="Probst A.J."/>
            <person name="Thomas B.C."/>
            <person name="Singh A."/>
            <person name="Wilkins M.J."/>
            <person name="Karaoz U."/>
            <person name="Brodie E.L."/>
            <person name="Williams K.H."/>
            <person name="Hubbard S.S."/>
            <person name="Banfield J.F."/>
        </authorList>
    </citation>
    <scope>NUCLEOTIDE SEQUENCE [LARGE SCALE GENOMIC DNA]</scope>
</reference>
<protein>
    <submittedName>
        <fullName evidence="2">Uncharacterized protein</fullName>
    </submittedName>
</protein>
<comment type="caution">
    <text evidence="2">The sequence shown here is derived from an EMBL/GenBank/DDBJ whole genome shotgun (WGS) entry which is preliminary data.</text>
</comment>
<evidence type="ECO:0000313" key="3">
    <source>
        <dbReference type="Proteomes" id="UP000178170"/>
    </source>
</evidence>
<evidence type="ECO:0000256" key="1">
    <source>
        <dbReference type="SAM" id="Phobius"/>
    </source>
</evidence>
<dbReference type="EMBL" id="MHTS01000017">
    <property type="protein sequence ID" value="OHA64339.1"/>
    <property type="molecule type" value="Genomic_DNA"/>
</dbReference>
<evidence type="ECO:0000313" key="2">
    <source>
        <dbReference type="EMBL" id="OHA64339.1"/>
    </source>
</evidence>
<proteinExistence type="predicted"/>
<keyword evidence="1" id="KW-1133">Transmembrane helix</keyword>
<sequence>MENNTEQKEQKPKRVEELKNFPFKTFAELKKATTEGVANIGIDRGVALQWAQNGIYSSSWLRTQALFLAFLPFIAAIGFVVYAIMTKSWLLLLALPVLLICFFVFHPSSAMIFGFIRSGLIGLVFIGLAWGLISGIGWLTALTITLALIWYAQRTIYRKAVNGLTLAVLEHEDLLCLLWGGRALNVRFYNGNSYWSDWKTEDGQNVHYDDKK</sequence>
<feature type="transmembrane region" description="Helical" evidence="1">
    <location>
        <begin position="91"/>
        <end position="116"/>
    </location>
</feature>
<keyword evidence="1" id="KW-0472">Membrane</keyword>
<organism evidence="2 3">
    <name type="scientific">Candidatus Wildermuthbacteria bacterium RIFCSPHIGHO2_01_FULL_48_27b</name>
    <dbReference type="NCBI Taxonomy" id="1802447"/>
    <lineage>
        <taxon>Bacteria</taxon>
        <taxon>Candidatus Wildermuthiibacteriota</taxon>
    </lineage>
</organism>
<dbReference type="Proteomes" id="UP000178170">
    <property type="component" value="Unassembled WGS sequence"/>
</dbReference>
<name>A0A1G2QW19_9BACT</name>
<dbReference type="AlphaFoldDB" id="A0A1G2QW19"/>
<accession>A0A1G2QW19</accession>
<feature type="transmembrane region" description="Helical" evidence="1">
    <location>
        <begin position="123"/>
        <end position="152"/>
    </location>
</feature>